<dbReference type="AlphaFoldDB" id="A0AA96WIW4"/>
<keyword evidence="2" id="KW-0812">Transmembrane</keyword>
<sequence length="116" mass="12722">MLNLISGAVARIGSFLNGFQVKRFLAVALIGFVVLTANVSNDRGAQAIKNKVDEAIHQNDSDRPKTVGEWKQEARETEGAPGERLQRIAKESKEAVKDWAKLYPDTAERSAQAAQD</sequence>
<evidence type="ECO:0000256" key="2">
    <source>
        <dbReference type="SAM" id="Phobius"/>
    </source>
</evidence>
<protein>
    <submittedName>
        <fullName evidence="3">Uncharacterized protein</fullName>
    </submittedName>
</protein>
<proteinExistence type="predicted"/>
<evidence type="ECO:0000256" key="1">
    <source>
        <dbReference type="SAM" id="MobiDB-lite"/>
    </source>
</evidence>
<name>A0AA96WIW4_9CYAN</name>
<feature type="region of interest" description="Disordered" evidence="1">
    <location>
        <begin position="56"/>
        <end position="86"/>
    </location>
</feature>
<dbReference type="EMBL" id="CP053586">
    <property type="protein sequence ID" value="WNZ25959.1"/>
    <property type="molecule type" value="Genomic_DNA"/>
</dbReference>
<organism evidence="3">
    <name type="scientific">Leptolyngbya sp. NK1-12</name>
    <dbReference type="NCBI Taxonomy" id="2547451"/>
    <lineage>
        <taxon>Bacteria</taxon>
        <taxon>Bacillati</taxon>
        <taxon>Cyanobacteriota</taxon>
        <taxon>Cyanophyceae</taxon>
        <taxon>Leptolyngbyales</taxon>
        <taxon>Leptolyngbyaceae</taxon>
        <taxon>Leptolyngbya group</taxon>
        <taxon>Leptolyngbya</taxon>
    </lineage>
</organism>
<accession>A0AA96WIW4</accession>
<dbReference type="RefSeq" id="WP_036007190.1">
    <property type="nucleotide sequence ID" value="NZ_CP053586.1"/>
</dbReference>
<reference evidence="3" key="1">
    <citation type="submission" date="2020-05" db="EMBL/GenBank/DDBJ databases">
        <authorList>
            <person name="Zhu T."/>
            <person name="Keshari N."/>
            <person name="Lu X."/>
        </authorList>
    </citation>
    <scope>NUCLEOTIDE SEQUENCE</scope>
    <source>
        <strain evidence="3">NK1-12</strain>
    </source>
</reference>
<feature type="compositionally biased region" description="Basic and acidic residues" evidence="1">
    <location>
        <begin position="56"/>
        <end position="78"/>
    </location>
</feature>
<keyword evidence="2" id="KW-0472">Membrane</keyword>
<keyword evidence="2" id="KW-1133">Transmembrane helix</keyword>
<feature type="transmembrane region" description="Helical" evidence="2">
    <location>
        <begin position="24"/>
        <end position="41"/>
    </location>
</feature>
<evidence type="ECO:0000313" key="3">
    <source>
        <dbReference type="EMBL" id="WNZ25959.1"/>
    </source>
</evidence>
<gene>
    <name evidence="3" type="ORF">HJG54_26105</name>
</gene>